<gene>
    <name evidence="3" type="ORF">K4G66_06735</name>
</gene>
<dbReference type="Gene3D" id="2.40.160.50">
    <property type="entry name" value="membrane protein fhac: a member of the omp85/tpsb transporter family"/>
    <property type="match status" value="1"/>
</dbReference>
<keyword evidence="1" id="KW-0472">Membrane</keyword>
<reference evidence="3" key="2">
    <citation type="journal article" date="2024" name="Antonie Van Leeuwenhoek">
        <title>Roseihalotalea indica gen. nov., sp. nov., a halophilic Bacteroidetes from mesopelagic Southwest Indian Ocean with higher carbohydrate metabolic potential.</title>
        <authorList>
            <person name="Chen B."/>
            <person name="Zhang M."/>
            <person name="Lin D."/>
            <person name="Ye J."/>
            <person name="Tang K."/>
        </authorList>
    </citation>
    <scope>NUCLEOTIDE SEQUENCE</scope>
    <source>
        <strain evidence="3">TK19036</strain>
    </source>
</reference>
<evidence type="ECO:0000256" key="2">
    <source>
        <dbReference type="ARBA" id="ARBA00022692"/>
    </source>
</evidence>
<keyword evidence="2" id="KW-0812">Transmembrane</keyword>
<dbReference type="EMBL" id="CP120682">
    <property type="protein sequence ID" value="WKN38395.1"/>
    <property type="molecule type" value="Genomic_DNA"/>
</dbReference>
<dbReference type="Gene3D" id="3.10.20.310">
    <property type="entry name" value="membrane protein fhac"/>
    <property type="match status" value="1"/>
</dbReference>
<reference evidence="3" key="1">
    <citation type="journal article" date="2023" name="Comput. Struct. Biotechnol. J.">
        <title>Discovery of a novel marine Bacteroidetes with a rich repertoire of carbohydrate-active enzymes.</title>
        <authorList>
            <person name="Chen B."/>
            <person name="Liu G."/>
            <person name="Chen Q."/>
            <person name="Wang H."/>
            <person name="Liu L."/>
            <person name="Tang K."/>
        </authorList>
    </citation>
    <scope>NUCLEOTIDE SEQUENCE</scope>
    <source>
        <strain evidence="3">TK19036</strain>
    </source>
</reference>
<name>A0AA49JHK0_9BACT</name>
<protein>
    <submittedName>
        <fullName evidence="3">BamA/TamA family outer membrane protein</fullName>
    </submittedName>
</protein>
<sequence>MRIFLLGVAYWLILGSGVTYAQWQVQVNITDEEKKIAEPYFPSTQHETLASAQTAVAEMITSLQQSGYFQAYATPLPPQDSLLYAVELSVGNPFHWAYLKPGNLDAALQAQSGYREQLFLQQPFHYADFQQMVENCLDYSEEHGFPFASVRLKDIDVEDQAITATLDYQSGPLIRFGELNIIGADNIKPEFLEAYLGVRTGTVYSEKKVAQITSRLQLLPFLTLDGPVETRFQNEVADLYLPLTVQPSNQIDGVLSVLPDVGRDDRKLLLTGELNILLRNLAKSGKTFFLHWQRLQVASQQLSISYDHPNLLRSPFGFGFNFNLLKEDILFLNRKANLSASYLTGKNHRITLFGDWRASRLTGERATMVGNGSSDFADVSVHGGGLQYDWTQVDQLLFPRRGYAFTLMGRSGRKTVSFWKREGTQNDQLIYQTQVSPQWASEFSFTQYYMFGSNLGISHQIQGAALLDNSLFLNELYRLGGLKSLRGFADNWFYASQYALSKLELRWLLEPEIAIPSYLFAFYDQAWMRQQYHNKSNRDYPTGIGAGVSISTRAGLFSLAYALGKSKNQAMSLSTSKVHFGYISRF</sequence>
<dbReference type="PANTHER" id="PTHR12815">
    <property type="entry name" value="SORTING AND ASSEMBLY MACHINERY SAMM50 PROTEIN FAMILY MEMBER"/>
    <property type="match status" value="1"/>
</dbReference>
<dbReference type="AlphaFoldDB" id="A0AA49JHK0"/>
<evidence type="ECO:0000256" key="1">
    <source>
        <dbReference type="ARBA" id="ARBA00022452"/>
    </source>
</evidence>
<dbReference type="PANTHER" id="PTHR12815:SF18">
    <property type="entry name" value="SORTING AND ASSEMBLY MACHINERY COMPONENT 50 HOMOLOG"/>
    <property type="match status" value="1"/>
</dbReference>
<proteinExistence type="predicted"/>
<dbReference type="InterPro" id="IPR039910">
    <property type="entry name" value="D15-like"/>
</dbReference>
<organism evidence="3">
    <name type="scientific">Roseihalotalea indica</name>
    <dbReference type="NCBI Taxonomy" id="2867963"/>
    <lineage>
        <taxon>Bacteria</taxon>
        <taxon>Pseudomonadati</taxon>
        <taxon>Bacteroidota</taxon>
        <taxon>Cytophagia</taxon>
        <taxon>Cytophagales</taxon>
        <taxon>Catalimonadaceae</taxon>
        <taxon>Roseihalotalea</taxon>
    </lineage>
</organism>
<accession>A0AA49JHK0</accession>
<evidence type="ECO:0000313" key="3">
    <source>
        <dbReference type="EMBL" id="WKN38395.1"/>
    </source>
</evidence>
<keyword evidence="1" id="KW-1134">Transmembrane beta strand</keyword>